<reference evidence="3" key="1">
    <citation type="submission" date="2017-09" db="EMBL/GenBank/DDBJ databases">
        <authorList>
            <person name="Feng G."/>
            <person name="Zhu H."/>
        </authorList>
    </citation>
    <scope>NUCLEOTIDE SEQUENCE [LARGE SCALE GENOMIC DNA]</scope>
    <source>
        <strain evidence="3">1PNM-20</strain>
    </source>
</reference>
<dbReference type="Pfam" id="PF06114">
    <property type="entry name" value="Peptidase_M78"/>
    <property type="match status" value="1"/>
</dbReference>
<dbReference type="InterPro" id="IPR052345">
    <property type="entry name" value="Rad_response_metalloprotease"/>
</dbReference>
<keyword evidence="3" id="KW-1185">Reference proteome</keyword>
<feature type="domain" description="IrrE N-terminal-like" evidence="1">
    <location>
        <begin position="238"/>
        <end position="323"/>
    </location>
</feature>
<gene>
    <name evidence="2" type="ORF">CKY28_06675</name>
</gene>
<dbReference type="AlphaFoldDB" id="A0A2A2SIE5"/>
<dbReference type="PANTHER" id="PTHR43236:SF1">
    <property type="entry name" value="BLL7220 PROTEIN"/>
    <property type="match status" value="1"/>
</dbReference>
<accession>A0A2A2SIE5</accession>
<name>A0A2A2SIE5_9SPHN</name>
<dbReference type="Gene3D" id="1.10.10.2910">
    <property type="match status" value="1"/>
</dbReference>
<comment type="caution">
    <text evidence="2">The sequence shown here is derived from an EMBL/GenBank/DDBJ whole genome shotgun (WGS) entry which is preliminary data.</text>
</comment>
<dbReference type="EMBL" id="NSLI01000002">
    <property type="protein sequence ID" value="PAX09012.1"/>
    <property type="molecule type" value="Genomic_DNA"/>
</dbReference>
<evidence type="ECO:0000313" key="2">
    <source>
        <dbReference type="EMBL" id="PAX09012.1"/>
    </source>
</evidence>
<dbReference type="PANTHER" id="PTHR43236">
    <property type="entry name" value="ANTITOXIN HIGA1"/>
    <property type="match status" value="1"/>
</dbReference>
<dbReference type="InterPro" id="IPR010359">
    <property type="entry name" value="IrrE_HExxH"/>
</dbReference>
<dbReference type="Proteomes" id="UP000218151">
    <property type="component" value="Unassembled WGS sequence"/>
</dbReference>
<dbReference type="RefSeq" id="WP_095997510.1">
    <property type="nucleotide sequence ID" value="NZ_NSLI01000002.1"/>
</dbReference>
<evidence type="ECO:0000259" key="1">
    <source>
        <dbReference type="Pfam" id="PF06114"/>
    </source>
</evidence>
<organism evidence="2 3">
    <name type="scientific">Sphingomonas lenta</name>
    <dbReference type="NCBI Taxonomy" id="1141887"/>
    <lineage>
        <taxon>Bacteria</taxon>
        <taxon>Pseudomonadati</taxon>
        <taxon>Pseudomonadota</taxon>
        <taxon>Alphaproteobacteria</taxon>
        <taxon>Sphingomonadales</taxon>
        <taxon>Sphingomonadaceae</taxon>
        <taxon>Sphingomonas</taxon>
    </lineage>
</organism>
<sequence>MNATQVLRSFGYEALRAIAEDGAFQITSAREEPARTLLARREQLGLDHRQVARAADLTPAKVAKAETPGQVTPIRELQRLGQTLALDEQVLGFIPGAGGDEELGVRLRTLSRNREDAPVLSVNLVLQLAEAAWVIARERELAELLGDVPEVYLGEEWDDDYYAPVFEKGYRLAERTRSELGLPEHEPVRSLREILRRLDIPLIQVEMGATFAGATVSNGASRGVIVNTQGANQNVWVRRMTAAHELGHILWDPPSRLGRVRVDTFDEIQQLSGDQVETRANAFAIAFLAPPRAVERLYDELSDYATMIAVLMDRFGLSFTAARLHLANVIKNRRGVVLNLQNVKGGKMPRPSEDWQIREDWTNDFYPVATVPITRRGTFGARVARAVRERLLTLDIAAEWLRSRPDDISGKIEELVSLERQSAT</sequence>
<evidence type="ECO:0000313" key="3">
    <source>
        <dbReference type="Proteomes" id="UP000218151"/>
    </source>
</evidence>
<dbReference type="OrthoDB" id="9794834at2"/>
<protein>
    <submittedName>
        <fullName evidence="2">Transcriptional regulator</fullName>
    </submittedName>
</protein>
<proteinExistence type="predicted"/>